<comment type="caution">
    <text evidence="7">The sequence shown here is derived from an EMBL/GenBank/DDBJ whole genome shotgun (WGS) entry which is preliminary data.</text>
</comment>
<evidence type="ECO:0000313" key="7">
    <source>
        <dbReference type="EMBL" id="KAK7112861.1"/>
    </source>
</evidence>
<dbReference type="SUPFAM" id="SSF81321">
    <property type="entry name" value="Family A G protein-coupled receptor-like"/>
    <property type="match status" value="1"/>
</dbReference>
<comment type="subcellular location">
    <subcellularLocation>
        <location evidence="1">Membrane</location>
    </subcellularLocation>
</comment>
<evidence type="ECO:0000256" key="5">
    <source>
        <dbReference type="SAM" id="Phobius"/>
    </source>
</evidence>
<gene>
    <name evidence="7" type="ORF">V1264_012243</name>
</gene>
<keyword evidence="8" id="KW-1185">Reference proteome</keyword>
<dbReference type="InterPro" id="IPR000276">
    <property type="entry name" value="GPCR_Rhodpsn"/>
</dbReference>
<feature type="transmembrane region" description="Helical" evidence="5">
    <location>
        <begin position="213"/>
        <end position="232"/>
    </location>
</feature>
<dbReference type="InterPro" id="IPR052954">
    <property type="entry name" value="GPCR-Ligand_Int"/>
</dbReference>
<sequence length="424" mass="46370">MSTSRPSGINLEFCVHGVCGQSNSSNTDWNATGISTTTTGLFASTDSSDDGTLGDNSSLSDPAGGCLQLDYIPYSNPGNEMSIQSMLLVFKVLGGGLVPLICFLGVPVNVLNCVVFFKQGLRERINMLLFCLAIVDCIVDVFLFVSTIEYFYTQVQGNFQINGPLVTFITNYGSIVYGAVYVSGFITTLISFERCICITHPLVAKHALKTRTMGIVVGVVSVALTAFIYLVSAEKYRIRCGYYARLNVKLYVHYPSDFYIQNKPLMDILNGIVYGVLLPSFFVLSTTITTAITAVKLRGVANWRQNQSSAPVTMESKEVALTKMLIAVSILFIVCTLPNVILRIAPLFVDEFRLGGRKQNLLLSGICVIYLANAINSALNFVFYYKMGSRFRMCVKSLFVKQKKPSAAKGSTMTATSEISTGQL</sequence>
<dbReference type="PROSITE" id="PS50262">
    <property type="entry name" value="G_PROTEIN_RECEP_F1_2"/>
    <property type="match status" value="1"/>
</dbReference>
<evidence type="ECO:0000256" key="3">
    <source>
        <dbReference type="ARBA" id="ARBA00022989"/>
    </source>
</evidence>
<feature type="transmembrane region" description="Helical" evidence="5">
    <location>
        <begin position="361"/>
        <end position="383"/>
    </location>
</feature>
<keyword evidence="3 5" id="KW-1133">Transmembrane helix</keyword>
<dbReference type="InterPro" id="IPR019427">
    <property type="entry name" value="7TM_GPCR_serpentine_rcpt_Srw"/>
</dbReference>
<name>A0AAN9GM07_9CAEN</name>
<reference evidence="7 8" key="1">
    <citation type="submission" date="2024-02" db="EMBL/GenBank/DDBJ databases">
        <title>Chromosome-scale genome assembly of the rough periwinkle Littorina saxatilis.</title>
        <authorList>
            <person name="De Jode A."/>
            <person name="Faria R."/>
            <person name="Formenti G."/>
            <person name="Sims Y."/>
            <person name="Smith T.P."/>
            <person name="Tracey A."/>
            <person name="Wood J.M.D."/>
            <person name="Zagrodzka Z.B."/>
            <person name="Johannesson K."/>
            <person name="Butlin R.K."/>
            <person name="Leder E.H."/>
        </authorList>
    </citation>
    <scope>NUCLEOTIDE SEQUENCE [LARGE SCALE GENOMIC DNA]</scope>
    <source>
        <strain evidence="7">Snail1</strain>
        <tissue evidence="7">Muscle</tissue>
    </source>
</reference>
<dbReference type="Pfam" id="PF10324">
    <property type="entry name" value="7TM_GPCR_Srw"/>
    <property type="match status" value="1"/>
</dbReference>
<accession>A0AAN9GM07</accession>
<keyword evidence="2 5" id="KW-0812">Transmembrane</keyword>
<feature type="transmembrane region" description="Helical" evidence="5">
    <location>
        <begin position="129"/>
        <end position="152"/>
    </location>
</feature>
<feature type="domain" description="G-protein coupled receptors family 1 profile" evidence="6">
    <location>
        <begin position="108"/>
        <end position="384"/>
    </location>
</feature>
<dbReference type="InterPro" id="IPR017452">
    <property type="entry name" value="GPCR_Rhodpsn_7TM"/>
</dbReference>
<protein>
    <recommendedName>
        <fullName evidence="6">G-protein coupled receptors family 1 profile domain-containing protein</fullName>
    </recommendedName>
</protein>
<feature type="transmembrane region" description="Helical" evidence="5">
    <location>
        <begin position="96"/>
        <end position="117"/>
    </location>
</feature>
<dbReference type="PRINTS" id="PR00237">
    <property type="entry name" value="GPCRRHODOPSN"/>
</dbReference>
<dbReference type="AlphaFoldDB" id="A0AAN9GM07"/>
<evidence type="ECO:0000256" key="2">
    <source>
        <dbReference type="ARBA" id="ARBA00022692"/>
    </source>
</evidence>
<dbReference type="PANTHER" id="PTHR46641">
    <property type="entry name" value="FMRFAMIDE RECEPTOR-RELATED"/>
    <property type="match status" value="1"/>
</dbReference>
<feature type="transmembrane region" description="Helical" evidence="5">
    <location>
        <begin position="272"/>
        <end position="295"/>
    </location>
</feature>
<evidence type="ECO:0000259" key="6">
    <source>
        <dbReference type="PROSITE" id="PS50262"/>
    </source>
</evidence>
<feature type="transmembrane region" description="Helical" evidence="5">
    <location>
        <begin position="324"/>
        <end position="349"/>
    </location>
</feature>
<dbReference type="Proteomes" id="UP001374579">
    <property type="component" value="Unassembled WGS sequence"/>
</dbReference>
<dbReference type="EMBL" id="JBAMIC010000002">
    <property type="protein sequence ID" value="KAK7112861.1"/>
    <property type="molecule type" value="Genomic_DNA"/>
</dbReference>
<feature type="transmembrane region" description="Helical" evidence="5">
    <location>
        <begin position="172"/>
        <end position="192"/>
    </location>
</feature>
<evidence type="ECO:0000256" key="4">
    <source>
        <dbReference type="ARBA" id="ARBA00023136"/>
    </source>
</evidence>
<evidence type="ECO:0000313" key="8">
    <source>
        <dbReference type="Proteomes" id="UP001374579"/>
    </source>
</evidence>
<dbReference type="Gene3D" id="1.20.1070.10">
    <property type="entry name" value="Rhodopsin 7-helix transmembrane proteins"/>
    <property type="match status" value="1"/>
</dbReference>
<evidence type="ECO:0000256" key="1">
    <source>
        <dbReference type="ARBA" id="ARBA00004370"/>
    </source>
</evidence>
<dbReference type="GO" id="GO:0016020">
    <property type="term" value="C:membrane"/>
    <property type="evidence" value="ECO:0007669"/>
    <property type="project" value="UniProtKB-SubCell"/>
</dbReference>
<dbReference type="GO" id="GO:0008528">
    <property type="term" value="F:G protein-coupled peptide receptor activity"/>
    <property type="evidence" value="ECO:0007669"/>
    <property type="project" value="InterPro"/>
</dbReference>
<organism evidence="7 8">
    <name type="scientific">Littorina saxatilis</name>
    <dbReference type="NCBI Taxonomy" id="31220"/>
    <lineage>
        <taxon>Eukaryota</taxon>
        <taxon>Metazoa</taxon>
        <taxon>Spiralia</taxon>
        <taxon>Lophotrochozoa</taxon>
        <taxon>Mollusca</taxon>
        <taxon>Gastropoda</taxon>
        <taxon>Caenogastropoda</taxon>
        <taxon>Littorinimorpha</taxon>
        <taxon>Littorinoidea</taxon>
        <taxon>Littorinidae</taxon>
        <taxon>Littorina</taxon>
    </lineage>
</organism>
<proteinExistence type="predicted"/>
<dbReference type="PANTHER" id="PTHR46641:SF2">
    <property type="entry name" value="FMRFAMIDE RECEPTOR"/>
    <property type="match status" value="1"/>
</dbReference>
<keyword evidence="4 5" id="KW-0472">Membrane</keyword>